<protein>
    <recommendedName>
        <fullName evidence="4">RING-type E3 ubiquitin transferase</fullName>
        <ecNumber evidence="4">2.3.2.27</ecNumber>
    </recommendedName>
</protein>
<accession>T1GRB9</accession>
<dbReference type="GO" id="GO:0005737">
    <property type="term" value="C:cytoplasm"/>
    <property type="evidence" value="ECO:0007669"/>
    <property type="project" value="TreeGrafter"/>
</dbReference>
<evidence type="ECO:0000256" key="2">
    <source>
        <dbReference type="ARBA" id="ARBA00004370"/>
    </source>
</evidence>
<proteinExistence type="predicted"/>
<organism evidence="8 9">
    <name type="scientific">Megaselia scalaris</name>
    <name type="common">Humpbacked fly</name>
    <name type="synonym">Phora scalaris</name>
    <dbReference type="NCBI Taxonomy" id="36166"/>
    <lineage>
        <taxon>Eukaryota</taxon>
        <taxon>Metazoa</taxon>
        <taxon>Ecdysozoa</taxon>
        <taxon>Arthropoda</taxon>
        <taxon>Hexapoda</taxon>
        <taxon>Insecta</taxon>
        <taxon>Pterygota</taxon>
        <taxon>Neoptera</taxon>
        <taxon>Endopterygota</taxon>
        <taxon>Diptera</taxon>
        <taxon>Brachycera</taxon>
        <taxon>Muscomorpha</taxon>
        <taxon>Platypezoidea</taxon>
        <taxon>Phoridae</taxon>
        <taxon>Megaseliini</taxon>
        <taxon>Megaselia</taxon>
    </lineage>
</organism>
<dbReference type="EMBL" id="CAQQ02011642">
    <property type="status" value="NOT_ANNOTATED_CDS"/>
    <property type="molecule type" value="Genomic_DNA"/>
</dbReference>
<dbReference type="EC" id="2.3.2.27" evidence="4"/>
<comment type="pathway">
    <text evidence="3">Protein modification; protein ubiquitination.</text>
</comment>
<keyword evidence="5" id="KW-0808">Transferase</keyword>
<dbReference type="InterPro" id="IPR013083">
    <property type="entry name" value="Znf_RING/FYVE/PHD"/>
</dbReference>
<dbReference type="EnsemblMetazoa" id="MESCA006199-RA">
    <property type="protein sequence ID" value="MESCA006199-PA"/>
    <property type="gene ID" value="MESCA006199"/>
</dbReference>
<evidence type="ECO:0000256" key="6">
    <source>
        <dbReference type="ARBA" id="ARBA00022786"/>
    </source>
</evidence>
<evidence type="ECO:0000256" key="7">
    <source>
        <dbReference type="ARBA" id="ARBA00023136"/>
    </source>
</evidence>
<dbReference type="Gene3D" id="3.30.40.10">
    <property type="entry name" value="Zinc/RING finger domain, C3HC4 (zinc finger)"/>
    <property type="match status" value="1"/>
</dbReference>
<name>T1GRB9_MEGSC</name>
<dbReference type="HOGENOM" id="CLU_2888327_0_0_1"/>
<comment type="subcellular location">
    <subcellularLocation>
        <location evidence="2">Membrane</location>
    </subcellularLocation>
</comment>
<dbReference type="GO" id="GO:0070936">
    <property type="term" value="P:protein K48-linked ubiquitination"/>
    <property type="evidence" value="ECO:0007669"/>
    <property type="project" value="TreeGrafter"/>
</dbReference>
<sequence>MEVLPNPPFWSQKFSFWIQIKDVLSDDKGECVICLEELNAGDVIARLPCLCIYHKRTYLTMQS</sequence>
<keyword evidence="6" id="KW-0833">Ubl conjugation pathway</keyword>
<keyword evidence="9" id="KW-1185">Reference proteome</keyword>
<dbReference type="AlphaFoldDB" id="T1GRB9"/>
<evidence type="ECO:0000256" key="1">
    <source>
        <dbReference type="ARBA" id="ARBA00000900"/>
    </source>
</evidence>
<evidence type="ECO:0000256" key="4">
    <source>
        <dbReference type="ARBA" id="ARBA00012483"/>
    </source>
</evidence>
<dbReference type="EMBL" id="CAQQ02011643">
    <property type="status" value="NOT_ANNOTATED_CDS"/>
    <property type="molecule type" value="Genomic_DNA"/>
</dbReference>
<comment type="catalytic activity">
    <reaction evidence="1">
        <text>S-ubiquitinyl-[E2 ubiquitin-conjugating enzyme]-L-cysteine + [acceptor protein]-L-lysine = [E2 ubiquitin-conjugating enzyme]-L-cysteine + N(6)-ubiquitinyl-[acceptor protein]-L-lysine.</text>
        <dbReference type="EC" id="2.3.2.27"/>
    </reaction>
</comment>
<dbReference type="GO" id="GO:0016020">
    <property type="term" value="C:membrane"/>
    <property type="evidence" value="ECO:0007669"/>
    <property type="project" value="UniProtKB-SubCell"/>
</dbReference>
<dbReference type="PANTHER" id="PTHR46661">
    <property type="entry name" value="E3 UBIQUITIN-PROTEIN LIGASE ZNRF1-LIKE PROTEIN"/>
    <property type="match status" value="1"/>
</dbReference>
<dbReference type="InterPro" id="IPR051878">
    <property type="entry name" value="ZNRF_ubiq-protein_ligase"/>
</dbReference>
<dbReference type="Proteomes" id="UP000015102">
    <property type="component" value="Unassembled WGS sequence"/>
</dbReference>
<dbReference type="STRING" id="36166.T1GRB9"/>
<dbReference type="SUPFAM" id="SSF57850">
    <property type="entry name" value="RING/U-box"/>
    <property type="match status" value="1"/>
</dbReference>
<dbReference type="GO" id="GO:0043161">
    <property type="term" value="P:proteasome-mediated ubiquitin-dependent protein catabolic process"/>
    <property type="evidence" value="ECO:0007669"/>
    <property type="project" value="TreeGrafter"/>
</dbReference>
<dbReference type="PANTHER" id="PTHR46661:SF4">
    <property type="entry name" value="RING-TYPE DOMAIN-CONTAINING PROTEIN"/>
    <property type="match status" value="1"/>
</dbReference>
<keyword evidence="7" id="KW-0472">Membrane</keyword>
<dbReference type="GO" id="GO:0061630">
    <property type="term" value="F:ubiquitin protein ligase activity"/>
    <property type="evidence" value="ECO:0007669"/>
    <property type="project" value="UniProtKB-EC"/>
</dbReference>
<reference evidence="8" key="2">
    <citation type="submission" date="2015-06" db="UniProtKB">
        <authorList>
            <consortium name="EnsemblMetazoa"/>
        </authorList>
    </citation>
    <scope>IDENTIFICATION</scope>
</reference>
<reference evidence="9" key="1">
    <citation type="submission" date="2013-02" db="EMBL/GenBank/DDBJ databases">
        <authorList>
            <person name="Hughes D."/>
        </authorList>
    </citation>
    <scope>NUCLEOTIDE SEQUENCE</scope>
    <source>
        <strain>Durham</strain>
        <strain evidence="9">NC isolate 2 -- Noor lab</strain>
    </source>
</reference>
<evidence type="ECO:0000256" key="3">
    <source>
        <dbReference type="ARBA" id="ARBA00004906"/>
    </source>
</evidence>
<evidence type="ECO:0000313" key="8">
    <source>
        <dbReference type="EnsemblMetazoa" id="MESCA006199-PA"/>
    </source>
</evidence>
<evidence type="ECO:0000256" key="5">
    <source>
        <dbReference type="ARBA" id="ARBA00022679"/>
    </source>
</evidence>
<evidence type="ECO:0000313" key="9">
    <source>
        <dbReference type="Proteomes" id="UP000015102"/>
    </source>
</evidence>